<evidence type="ECO:0000313" key="3">
    <source>
        <dbReference type="Proteomes" id="UP000286100"/>
    </source>
</evidence>
<dbReference type="SMART" id="SM00470">
    <property type="entry name" value="ParB"/>
    <property type="match status" value="1"/>
</dbReference>
<proteinExistence type="predicted"/>
<feature type="domain" description="ParB-like N-terminal" evidence="1">
    <location>
        <begin position="19"/>
        <end position="113"/>
    </location>
</feature>
<dbReference type="SUPFAM" id="SSF109709">
    <property type="entry name" value="KorB DNA-binding domain-like"/>
    <property type="match status" value="1"/>
</dbReference>
<dbReference type="AlphaFoldDB" id="A0A418W673"/>
<keyword evidence="3" id="KW-1185">Reference proteome</keyword>
<organism evidence="2 3">
    <name type="scientific">Sphingomonas cavernae</name>
    <dbReference type="NCBI Taxonomy" id="2320861"/>
    <lineage>
        <taxon>Bacteria</taxon>
        <taxon>Pseudomonadati</taxon>
        <taxon>Pseudomonadota</taxon>
        <taxon>Alphaproteobacteria</taxon>
        <taxon>Sphingomonadales</taxon>
        <taxon>Sphingomonadaceae</taxon>
        <taxon>Sphingomonas</taxon>
    </lineage>
</organism>
<reference evidence="2 3" key="1">
    <citation type="submission" date="2018-09" db="EMBL/GenBank/DDBJ databases">
        <authorList>
            <person name="Zhu H."/>
        </authorList>
    </citation>
    <scope>NUCLEOTIDE SEQUENCE [LARGE SCALE GENOMIC DNA]</scope>
    <source>
        <strain evidence="2 3">K2R01-6</strain>
    </source>
</reference>
<dbReference type="InterPro" id="IPR011111">
    <property type="entry name" value="Plasmid_RepB"/>
</dbReference>
<dbReference type="InterPro" id="IPR003115">
    <property type="entry name" value="ParB_N"/>
</dbReference>
<dbReference type="SUPFAM" id="SSF110849">
    <property type="entry name" value="ParB/Sulfiredoxin"/>
    <property type="match status" value="1"/>
</dbReference>
<evidence type="ECO:0000259" key="1">
    <source>
        <dbReference type="SMART" id="SM00470"/>
    </source>
</evidence>
<dbReference type="InterPro" id="IPR036086">
    <property type="entry name" value="ParB/Sulfiredoxin_sf"/>
</dbReference>
<name>A0A418W673_9SPHN</name>
<dbReference type="EMBL" id="QYUM01000004">
    <property type="protein sequence ID" value="RJF85535.1"/>
    <property type="molecule type" value="Genomic_DNA"/>
</dbReference>
<dbReference type="OrthoDB" id="7632576at2"/>
<dbReference type="Pfam" id="PF07506">
    <property type="entry name" value="RepB"/>
    <property type="match status" value="1"/>
</dbReference>
<dbReference type="Gene3D" id="3.90.1530.10">
    <property type="entry name" value="Conserved hypothetical protein from pyrococcus furiosus pfu- 392566-001, ParB domain"/>
    <property type="match status" value="1"/>
</dbReference>
<dbReference type="RefSeq" id="WP_119764380.1">
    <property type="nucleotide sequence ID" value="NZ_QYUM01000004.1"/>
</dbReference>
<evidence type="ECO:0000313" key="2">
    <source>
        <dbReference type="EMBL" id="RJF85535.1"/>
    </source>
</evidence>
<sequence>MSIRRPYIPVKIGFEETSLRIPIDAIVPLRQISETTRKSVKYGQIAASIAEVGIIEPPAVARDADQRDKFHLLDGHLRVDILRERGENEVVCLVAIDDEAFTYNKRISRIATIQEHKMILNVIKKGVPEERLARALNVDIQNIRLKRNLLVGICPEVAELLRDRHVPVNAFSELRRLKPLRQIAVAQAMITMNRYSVGYVRSMVAATPQDEFVEGRKPRKRVGVSKEQIELMERESEIVGREFNAIVKIYGVDNFDLSIAVGYVGNLLENVAVVRHLAQHHRDILSEFQKITDWQKAA</sequence>
<accession>A0A418W673</accession>
<gene>
    <name evidence="2" type="ORF">D3876_16550</name>
</gene>
<dbReference type="Proteomes" id="UP000286100">
    <property type="component" value="Unassembled WGS sequence"/>
</dbReference>
<protein>
    <submittedName>
        <fullName evidence="2">Chromosome partitioning protein ParB</fullName>
    </submittedName>
</protein>
<comment type="caution">
    <text evidence="2">The sequence shown here is derived from an EMBL/GenBank/DDBJ whole genome shotgun (WGS) entry which is preliminary data.</text>
</comment>